<evidence type="ECO:0000256" key="1">
    <source>
        <dbReference type="SAM" id="Phobius"/>
    </source>
</evidence>
<feature type="transmembrane region" description="Helical" evidence="1">
    <location>
        <begin position="239"/>
        <end position="256"/>
    </location>
</feature>
<dbReference type="AlphaFoldDB" id="A5DXD9"/>
<organism evidence="3 4">
    <name type="scientific">Lodderomyces elongisporus (strain ATCC 11503 / CBS 2605 / JCM 1781 / NBRC 1676 / NRRL YB-4239)</name>
    <name type="common">Yeast</name>
    <name type="synonym">Saccharomyces elongisporus</name>
    <dbReference type="NCBI Taxonomy" id="379508"/>
    <lineage>
        <taxon>Eukaryota</taxon>
        <taxon>Fungi</taxon>
        <taxon>Dikarya</taxon>
        <taxon>Ascomycota</taxon>
        <taxon>Saccharomycotina</taxon>
        <taxon>Pichiomycetes</taxon>
        <taxon>Debaryomycetaceae</taxon>
        <taxon>Candida/Lodderomyces clade</taxon>
        <taxon>Lodderomyces</taxon>
    </lineage>
</organism>
<feature type="transmembrane region" description="Helical" evidence="1">
    <location>
        <begin position="208"/>
        <end position="227"/>
    </location>
</feature>
<dbReference type="OMA" id="QNVACLE"/>
<dbReference type="InParanoid" id="A5DXD9"/>
<dbReference type="KEGG" id="lel:PVL30_002001"/>
<gene>
    <name evidence="3" type="ORF">LELG_02026</name>
</gene>
<sequence length="427" mass="49511">MWVQNFFFVAGILCQICQGRQFHLDVAQNVACLDIKAPTTIDITRTMGQDPLPLLVFDYRHRTMFKNLPNFDFLTTDGKLEEYYEYGQFTLSKTDTVYTYNDILEDKPLSFDIDSNGVWCVYAPKIGSYEYKVSVDEGPGYYEKYDDIWYCIVNIVSAIIVIQLFFYRNCPIIFRSISIFQLIKIGIFLATAVLALLNVRVISYAENIVVALDEIVTLLFLMGYGLTYSKYGDENVNKILLIVILTVLPTFASRYFDLKTDDHFLQINNTGYTVVQGVLGAANYDGLSSVERLAREYRINHYSGPVALLVAFANLAKISVYVYAIRRTLKNLTTVNPIAKPYYKWTIALWLFSWLLVCAACAPDLNYSYFNIVDYRKVLRRFLLESLRNKYISFLWDESHWIVFRLIWFYKKGLLVDNSHVVEKKVQ</sequence>
<dbReference type="VEuPathDB" id="FungiDB:LELG_02026"/>
<dbReference type="GeneID" id="5234478"/>
<reference evidence="3 4" key="1">
    <citation type="journal article" date="2009" name="Nature">
        <title>Evolution of pathogenicity and sexual reproduction in eight Candida genomes.</title>
        <authorList>
            <person name="Butler G."/>
            <person name="Rasmussen M.D."/>
            <person name="Lin M.F."/>
            <person name="Santos M.A."/>
            <person name="Sakthikumar S."/>
            <person name="Munro C.A."/>
            <person name="Rheinbay E."/>
            <person name="Grabherr M."/>
            <person name="Forche A."/>
            <person name="Reedy J.L."/>
            <person name="Agrafioti I."/>
            <person name="Arnaud M.B."/>
            <person name="Bates S."/>
            <person name="Brown A.J."/>
            <person name="Brunke S."/>
            <person name="Costanzo M.C."/>
            <person name="Fitzpatrick D.A."/>
            <person name="de Groot P.W."/>
            <person name="Harris D."/>
            <person name="Hoyer L.L."/>
            <person name="Hube B."/>
            <person name="Klis F.M."/>
            <person name="Kodira C."/>
            <person name="Lennard N."/>
            <person name="Logue M.E."/>
            <person name="Martin R."/>
            <person name="Neiman A.M."/>
            <person name="Nikolaou E."/>
            <person name="Quail M.A."/>
            <person name="Quinn J."/>
            <person name="Santos M.C."/>
            <person name="Schmitzberger F.F."/>
            <person name="Sherlock G."/>
            <person name="Shah P."/>
            <person name="Silverstein K.A."/>
            <person name="Skrzypek M.S."/>
            <person name="Soll D."/>
            <person name="Staggs R."/>
            <person name="Stansfield I."/>
            <person name="Stumpf M.P."/>
            <person name="Sudbery P.E."/>
            <person name="Srikantha T."/>
            <person name="Zeng Q."/>
            <person name="Berman J."/>
            <person name="Berriman M."/>
            <person name="Heitman J."/>
            <person name="Gow N.A."/>
            <person name="Lorenz M.C."/>
            <person name="Birren B.W."/>
            <person name="Kellis M."/>
            <person name="Cuomo C.A."/>
        </authorList>
    </citation>
    <scope>NUCLEOTIDE SEQUENCE [LARGE SCALE GENOMIC DNA]</scope>
    <source>
        <strain evidence="4">ATCC 11503 / BCRC 21390 / CBS 2605 / JCM 1781 / NBRC 1676 / NRRL YB-4239</strain>
    </source>
</reference>
<evidence type="ECO:0000256" key="2">
    <source>
        <dbReference type="SAM" id="SignalP"/>
    </source>
</evidence>
<evidence type="ECO:0008006" key="5">
    <source>
        <dbReference type="Google" id="ProtNLM"/>
    </source>
</evidence>
<feature type="transmembrane region" description="Helical" evidence="1">
    <location>
        <begin position="148"/>
        <end position="166"/>
    </location>
</feature>
<feature type="transmembrane region" description="Helical" evidence="1">
    <location>
        <begin position="172"/>
        <end position="196"/>
    </location>
</feature>
<feature type="transmembrane region" description="Helical" evidence="1">
    <location>
        <begin position="302"/>
        <end position="325"/>
    </location>
</feature>
<proteinExistence type="predicted"/>
<dbReference type="HOGENOM" id="CLU_660550_0_0_1"/>
<feature type="transmembrane region" description="Helical" evidence="1">
    <location>
        <begin position="345"/>
        <end position="370"/>
    </location>
</feature>
<dbReference type="OrthoDB" id="4017506at2759"/>
<feature type="signal peptide" evidence="2">
    <location>
        <begin position="1"/>
        <end position="19"/>
    </location>
</feature>
<protein>
    <recommendedName>
        <fullName evidence="5">Intimal thickness related receptor IRP domain-containing protein</fullName>
    </recommendedName>
</protein>
<evidence type="ECO:0000313" key="3">
    <source>
        <dbReference type="EMBL" id="EDK43847.1"/>
    </source>
</evidence>
<feature type="chain" id="PRO_5002681541" description="Intimal thickness related receptor IRP domain-containing protein" evidence="2">
    <location>
        <begin position="20"/>
        <end position="427"/>
    </location>
</feature>
<keyword evidence="1" id="KW-1133">Transmembrane helix</keyword>
<dbReference type="Proteomes" id="UP000001996">
    <property type="component" value="Unassembled WGS sequence"/>
</dbReference>
<dbReference type="EMBL" id="CH981525">
    <property type="protein sequence ID" value="EDK43847.1"/>
    <property type="molecule type" value="Genomic_DNA"/>
</dbReference>
<evidence type="ECO:0000313" key="4">
    <source>
        <dbReference type="Proteomes" id="UP000001996"/>
    </source>
</evidence>
<keyword evidence="2" id="KW-0732">Signal</keyword>
<keyword evidence="1" id="KW-0812">Transmembrane</keyword>
<keyword evidence="4" id="KW-1185">Reference proteome</keyword>
<keyword evidence="1" id="KW-0472">Membrane</keyword>
<name>A5DXD9_LODEL</name>
<accession>A5DXD9</accession>